<organism evidence="11 12">
    <name type="scientific">Thelonectria olida</name>
    <dbReference type="NCBI Taxonomy" id="1576542"/>
    <lineage>
        <taxon>Eukaryota</taxon>
        <taxon>Fungi</taxon>
        <taxon>Dikarya</taxon>
        <taxon>Ascomycota</taxon>
        <taxon>Pezizomycotina</taxon>
        <taxon>Sordariomycetes</taxon>
        <taxon>Hypocreomycetidae</taxon>
        <taxon>Hypocreales</taxon>
        <taxon>Nectriaceae</taxon>
        <taxon>Thelonectria</taxon>
    </lineage>
</organism>
<keyword evidence="12" id="KW-1185">Reference proteome</keyword>
<evidence type="ECO:0000256" key="1">
    <source>
        <dbReference type="ARBA" id="ARBA00004123"/>
    </source>
</evidence>
<dbReference type="OrthoDB" id="65716at2759"/>
<accession>A0A9P8W1Z1</accession>
<evidence type="ECO:0000256" key="9">
    <source>
        <dbReference type="SAM" id="MobiDB-lite"/>
    </source>
</evidence>
<feature type="region of interest" description="Disordered" evidence="9">
    <location>
        <begin position="1"/>
        <end position="52"/>
    </location>
</feature>
<evidence type="ECO:0000256" key="3">
    <source>
        <dbReference type="ARBA" id="ARBA00022833"/>
    </source>
</evidence>
<dbReference type="PANTHER" id="PTHR40375:SF2">
    <property type="entry name" value="SPORULATION-SPECIFIC PROTEIN 22"/>
    <property type="match status" value="1"/>
</dbReference>
<dbReference type="Pfam" id="PF00172">
    <property type="entry name" value="Zn_clus"/>
    <property type="match status" value="1"/>
</dbReference>
<dbReference type="Pfam" id="PF24990">
    <property type="entry name" value="PAS_13"/>
    <property type="match status" value="1"/>
</dbReference>
<dbReference type="PROSITE" id="PS00463">
    <property type="entry name" value="ZN2_CY6_FUNGAL_1"/>
    <property type="match status" value="1"/>
</dbReference>
<dbReference type="PANTHER" id="PTHR40375">
    <property type="entry name" value="SPORULATION-SPECIFIC PROTEIN 22"/>
    <property type="match status" value="1"/>
</dbReference>
<dbReference type="GO" id="GO:0000981">
    <property type="term" value="F:DNA-binding transcription factor activity, RNA polymerase II-specific"/>
    <property type="evidence" value="ECO:0007669"/>
    <property type="project" value="InterPro"/>
</dbReference>
<keyword evidence="3" id="KW-0862">Zinc</keyword>
<dbReference type="FunFam" id="4.10.240.10:FF:000002">
    <property type="entry name" value="Zn cluster transcription factor Rds2"/>
    <property type="match status" value="1"/>
</dbReference>
<dbReference type="GO" id="GO:0003677">
    <property type="term" value="F:DNA binding"/>
    <property type="evidence" value="ECO:0007669"/>
    <property type="project" value="UniProtKB-KW"/>
</dbReference>
<feature type="region of interest" description="Disordered" evidence="9">
    <location>
        <begin position="231"/>
        <end position="293"/>
    </location>
</feature>
<dbReference type="GO" id="GO:0051321">
    <property type="term" value="P:meiotic cell cycle"/>
    <property type="evidence" value="ECO:0007669"/>
    <property type="project" value="UniProtKB-KW"/>
</dbReference>
<evidence type="ECO:0000313" key="11">
    <source>
        <dbReference type="EMBL" id="KAH6885766.1"/>
    </source>
</evidence>
<keyword evidence="8" id="KW-0469">Meiosis</keyword>
<dbReference type="GO" id="GO:0008270">
    <property type="term" value="F:zinc ion binding"/>
    <property type="evidence" value="ECO:0007669"/>
    <property type="project" value="InterPro"/>
</dbReference>
<comment type="subcellular location">
    <subcellularLocation>
        <location evidence="1">Nucleus</location>
    </subcellularLocation>
</comment>
<protein>
    <submittedName>
        <fullName evidence="11">Meiosis protein SPO22/ZIP4 like-domain-containing protein</fullName>
    </submittedName>
</protein>
<evidence type="ECO:0000256" key="6">
    <source>
        <dbReference type="ARBA" id="ARBA00023163"/>
    </source>
</evidence>
<dbReference type="GO" id="GO:0090173">
    <property type="term" value="P:regulation of synaptonemal complex assembly"/>
    <property type="evidence" value="ECO:0007669"/>
    <property type="project" value="InterPro"/>
</dbReference>
<reference evidence="11 12" key="1">
    <citation type="journal article" date="2021" name="Nat. Commun.">
        <title>Genetic determinants of endophytism in the Arabidopsis root mycobiome.</title>
        <authorList>
            <person name="Mesny F."/>
            <person name="Miyauchi S."/>
            <person name="Thiergart T."/>
            <person name="Pickel B."/>
            <person name="Atanasova L."/>
            <person name="Karlsson M."/>
            <person name="Huettel B."/>
            <person name="Barry K.W."/>
            <person name="Haridas S."/>
            <person name="Chen C."/>
            <person name="Bauer D."/>
            <person name="Andreopoulos W."/>
            <person name="Pangilinan J."/>
            <person name="LaButti K."/>
            <person name="Riley R."/>
            <person name="Lipzen A."/>
            <person name="Clum A."/>
            <person name="Drula E."/>
            <person name="Henrissat B."/>
            <person name="Kohler A."/>
            <person name="Grigoriev I.V."/>
            <person name="Martin F.M."/>
            <person name="Hacquard S."/>
        </authorList>
    </citation>
    <scope>NUCLEOTIDE SEQUENCE [LARGE SCALE GENOMIC DNA]</scope>
    <source>
        <strain evidence="11 12">MPI-CAGE-CH-0241</strain>
    </source>
</reference>
<dbReference type="Gene3D" id="4.10.240.10">
    <property type="entry name" value="Zn(2)-C6 fungal-type DNA-binding domain"/>
    <property type="match status" value="1"/>
</dbReference>
<dbReference type="Proteomes" id="UP000777438">
    <property type="component" value="Unassembled WGS sequence"/>
</dbReference>
<dbReference type="SUPFAM" id="SSF57701">
    <property type="entry name" value="Zn2/Cys6 DNA-binding domain"/>
    <property type="match status" value="1"/>
</dbReference>
<keyword evidence="7" id="KW-0539">Nucleus</keyword>
<feature type="region of interest" description="Disordered" evidence="9">
    <location>
        <begin position="85"/>
        <end position="145"/>
    </location>
</feature>
<dbReference type="EMBL" id="JAGPYM010000017">
    <property type="protein sequence ID" value="KAH6885766.1"/>
    <property type="molecule type" value="Genomic_DNA"/>
</dbReference>
<gene>
    <name evidence="11" type="ORF">B0T10DRAFT_408563</name>
</gene>
<dbReference type="Pfam" id="PF08631">
    <property type="entry name" value="SPO22"/>
    <property type="match status" value="1"/>
</dbReference>
<keyword evidence="5" id="KW-0238">DNA-binding</keyword>
<dbReference type="InterPro" id="IPR039057">
    <property type="entry name" value="Spo22/ZIP4"/>
</dbReference>
<dbReference type="InterPro" id="IPR056751">
    <property type="entry name" value="PAS_13"/>
</dbReference>
<dbReference type="CDD" id="cd00067">
    <property type="entry name" value="GAL4"/>
    <property type="match status" value="1"/>
</dbReference>
<keyword evidence="6" id="KW-0804">Transcription</keyword>
<dbReference type="InterPro" id="IPR013940">
    <property type="entry name" value="Spo22/ZIP4/TEX11"/>
</dbReference>
<feature type="compositionally biased region" description="Low complexity" evidence="9">
    <location>
        <begin position="264"/>
        <end position="275"/>
    </location>
</feature>
<dbReference type="SMART" id="SM00066">
    <property type="entry name" value="GAL4"/>
    <property type="match status" value="1"/>
</dbReference>
<dbReference type="InterPro" id="IPR036864">
    <property type="entry name" value="Zn2-C6_fun-type_DNA-bd_sf"/>
</dbReference>
<evidence type="ECO:0000259" key="10">
    <source>
        <dbReference type="PROSITE" id="PS50048"/>
    </source>
</evidence>
<keyword evidence="4" id="KW-0805">Transcription regulation</keyword>
<name>A0A9P8W1Z1_9HYPO</name>
<dbReference type="PROSITE" id="PS50048">
    <property type="entry name" value="ZN2_CY6_FUNGAL_2"/>
    <property type="match status" value="1"/>
</dbReference>
<dbReference type="GO" id="GO:0005634">
    <property type="term" value="C:nucleus"/>
    <property type="evidence" value="ECO:0007669"/>
    <property type="project" value="UniProtKB-SubCell"/>
</dbReference>
<feature type="compositionally biased region" description="Polar residues" evidence="9">
    <location>
        <begin position="122"/>
        <end position="131"/>
    </location>
</feature>
<feature type="compositionally biased region" description="Polar residues" evidence="9">
    <location>
        <begin position="100"/>
        <end position="113"/>
    </location>
</feature>
<evidence type="ECO:0000256" key="7">
    <source>
        <dbReference type="ARBA" id="ARBA00023242"/>
    </source>
</evidence>
<evidence type="ECO:0000256" key="5">
    <source>
        <dbReference type="ARBA" id="ARBA00023125"/>
    </source>
</evidence>
<sequence>MTDRNPAAMGKSGKAGDRPKAEDGKGKDRDKHAAGADGAPANNHKSPKKRRKVNHACVYCRRSHMTCDLERPCTRCIKRNIGHLCHDEPRDADSKKAKSVQGSVQSMQASSVVDESDAQSDIARSSISSTMGPPPNFDGTRRKSGFAAGGIIGQGNPLLVQPGAVSSLQGNTLNNGNSNANQFAGFQDAWMTAQNHFHDMHSYHPNYMIAPEVTHEFNLLNDFLHTSLLDDGGVPSDDQQSPAYRRSSQSDMLSGFGNNNSLQPGGANPANMPGGSMLPPPPNLDGKNMLRPGSVVPADKAREYYLQAADPSGNDTPEERMARVLKAKYDAGLLKPFNYIKGYARLGTYLDSHIAPSSKQKILRTINQFRPKFREKAQALTDMELVYVEMWFEKQLMDYDRVFASMAVPACCWRRTGEIFRGNKEMAELIGVSVDKLRDGKIALHEILTEESMVRYWEEFGTIAFDPAHETLLTACSLKNPSAPSNHPVVKCCFSFMIRRDEHKLYVQSSVSLSYSQHSPVFANKRSYKDFAGDLLAQLPVSLDSSSAETLLADVNHHIHTVNALPQKNASLSSQNVKILKDCGRKLWNECIKEKRRIDHTPMSEARSRLFVRIRVFAFLVHALARENHGKRNRDTAEDVVYLLNLALTVGRVCIEGSDLDGARLGLHKVADYVERLKAMNGESREGADVTTKFEAEYLTMRTALAWKEARLDVAEHMYTKAESLRHHLEPPSAEHLADTLQHIGSDLFSKSDHSMALKWLRRAYELINGQELERLSRQGLDLRLEICHDLVQVLLATGSPEHIQEADDLVAYLESEIGDKPVVLHWKLEILQKSPKEAFDTDACASILRRMIRSIDFSDAVLGFLLQNIKELRDRNSELATGLLDELLLSRLLSLGNSEWIGKTVVRRVWVSTMETESSTSANHIMTLFERIPLESGSLLNADVTAAAQSQYNAAILWCQVALHPVFANCGDANKGKFGRKLIMCAISSGDTDTAKSTFQTMPLVVQDDPLTRYLMFKVSLACWDHELGSDCIQHLSRCSDKETSQDILYACVKEAQQVGDKLCTLTALKAVVEKCDSDATPKAHFPTILRCTIRLIHMIENQDQEEPNIGPGLVEDTCHVFEKAAKYARLGARDTDGNKLFTFSELEWFRKNAYNIGLTKCHVWELCNLVRIFTSCLNFVECYPRDTPATDMYDIQLMKMRCHFIVSAALVSQARTEYEVEEQLQRYTEVRHHAADFDKTFEKAFEKEPGSKEEQAFWDMAAKAATLFVFDFEGAVCLRGWDELGQIVRKAKPCKDEMMYKAMGDCLLRSHAPGKVLYATLRLIINEIFELEDFDIQKLAKYLRCMFQAILPLDDSLALQVIDQALQIAREGGQVERPFPADELDWVVTTTFNHAIDILARGDEALCQRWALKALDLAEQMNDNGYMREVLRERVVKLGLGKGE</sequence>
<feature type="compositionally biased region" description="Basic and acidic residues" evidence="9">
    <location>
        <begin position="14"/>
        <end position="34"/>
    </location>
</feature>
<comment type="caution">
    <text evidence="11">The sequence shown here is derived from an EMBL/GenBank/DDBJ whole genome shotgun (WGS) entry which is preliminary data.</text>
</comment>
<keyword evidence="2" id="KW-0479">Metal-binding</keyword>
<dbReference type="InterPro" id="IPR001138">
    <property type="entry name" value="Zn2Cys6_DnaBD"/>
</dbReference>
<evidence type="ECO:0000256" key="8">
    <source>
        <dbReference type="ARBA" id="ARBA00023254"/>
    </source>
</evidence>
<feature type="domain" description="Zn(2)-C6 fungal-type" evidence="10">
    <location>
        <begin position="56"/>
        <end position="85"/>
    </location>
</feature>
<feature type="compositionally biased region" description="Polar residues" evidence="9">
    <location>
        <begin position="237"/>
        <end position="263"/>
    </location>
</feature>
<evidence type="ECO:0000256" key="2">
    <source>
        <dbReference type="ARBA" id="ARBA00022723"/>
    </source>
</evidence>
<evidence type="ECO:0000256" key="4">
    <source>
        <dbReference type="ARBA" id="ARBA00023015"/>
    </source>
</evidence>
<feature type="compositionally biased region" description="Basic and acidic residues" evidence="9">
    <location>
        <begin position="85"/>
        <end position="96"/>
    </location>
</feature>
<evidence type="ECO:0000313" key="12">
    <source>
        <dbReference type="Proteomes" id="UP000777438"/>
    </source>
</evidence>
<proteinExistence type="predicted"/>